<dbReference type="EMBL" id="LSMT01000249">
    <property type="protein sequence ID" value="PFX22149.1"/>
    <property type="molecule type" value="Genomic_DNA"/>
</dbReference>
<keyword evidence="2" id="KW-0695">RNA-directed DNA polymerase</keyword>
<dbReference type="Pfam" id="PF00078">
    <property type="entry name" value="RVT_1"/>
    <property type="match status" value="1"/>
</dbReference>
<feature type="domain" description="Reverse transcriptase" evidence="1">
    <location>
        <begin position="119"/>
        <end position="383"/>
    </location>
</feature>
<dbReference type="CDD" id="cd01650">
    <property type="entry name" value="RT_nLTR_like"/>
    <property type="match status" value="1"/>
</dbReference>
<dbReference type="PANTHER" id="PTHR33332">
    <property type="entry name" value="REVERSE TRANSCRIPTASE DOMAIN-CONTAINING PROTEIN"/>
    <property type="match status" value="1"/>
</dbReference>
<dbReference type="InterPro" id="IPR043502">
    <property type="entry name" value="DNA/RNA_pol_sf"/>
</dbReference>
<name>A0A2B4RZC1_STYPI</name>
<dbReference type="AlphaFoldDB" id="A0A2B4RZC1"/>
<keyword evidence="2" id="KW-0808">Transferase</keyword>
<proteinExistence type="predicted"/>
<keyword evidence="3" id="KW-1185">Reference proteome</keyword>
<keyword evidence="2" id="KW-0548">Nucleotidyltransferase</keyword>
<reference evidence="3" key="1">
    <citation type="journal article" date="2017" name="bioRxiv">
        <title>Comparative analysis of the genomes of Stylophora pistillata and Acropora digitifera provides evidence for extensive differences between species of corals.</title>
        <authorList>
            <person name="Voolstra C.R."/>
            <person name="Li Y."/>
            <person name="Liew Y.J."/>
            <person name="Baumgarten S."/>
            <person name="Zoccola D."/>
            <person name="Flot J.-F."/>
            <person name="Tambutte S."/>
            <person name="Allemand D."/>
            <person name="Aranda M."/>
        </authorList>
    </citation>
    <scope>NUCLEOTIDE SEQUENCE [LARGE SCALE GENOMIC DNA]</scope>
</reference>
<dbReference type="Proteomes" id="UP000225706">
    <property type="component" value="Unassembled WGS sequence"/>
</dbReference>
<dbReference type="PROSITE" id="PS50878">
    <property type="entry name" value="RT_POL"/>
    <property type="match status" value="1"/>
</dbReference>
<dbReference type="SUPFAM" id="SSF56672">
    <property type="entry name" value="DNA/RNA polymerases"/>
    <property type="match status" value="2"/>
</dbReference>
<sequence>MSSMSTIEIEIEIEIENERVITDSLMVAEMFNNYFCEVSRSDGDSKEMVEFVDHPSVKVIAEKTCDDVFDLVPVDVGYIRKILDTLDPRKAVGCDKISQRLLRLSSPVIAEPVTRLINYFITNRQWPIVWKSSDVVPVFKKESMTDKTCYRPVSVLTSLSKLYEKVLFDQIYEAFHWRLSPNLSGFLKGHSCCTALLKLTEDWRACLDRREAVAAVAIDLSKAFDSVCHPLLLAKLKAYGFTHDALETMTAYLTGRRQRVKLDGVYSSWRTVKTGVPQGSLLGPLLFNLYVNDLNYFITNTSLRLYADDTTHYASDVSPTVLQYIINSDLSVLSRWFSMNFLQINAAKTQAIAIGPSSYQYDFHLNDSNVHTKDTLKILGVVLDSKLTFKAHIKQQLNKGCAKASALRRIQSVNNVAIGENLSHEQRAEFMDLANQFQSLFTEAPGTPSLAQHHIKLTSDQPVRSVPYSLRESLKKGVTNLMKMGVIRESSSPYASPVVVVKKKDNTNWICVDYRKLNKLSVFDPEPMPTAEHLFQKLSGDKYFTRIDLSKGY</sequence>
<dbReference type="OrthoDB" id="8062484at2759"/>
<dbReference type="CDD" id="cd01647">
    <property type="entry name" value="RT_LTR"/>
    <property type="match status" value="1"/>
</dbReference>
<dbReference type="InterPro" id="IPR043128">
    <property type="entry name" value="Rev_trsase/Diguanyl_cyclase"/>
</dbReference>
<comment type="caution">
    <text evidence="2">The sequence shown here is derived from an EMBL/GenBank/DDBJ whole genome shotgun (WGS) entry which is preliminary data.</text>
</comment>
<protein>
    <submittedName>
        <fullName evidence="2">RNA-directed DNA polymerase from mobile element jockey</fullName>
    </submittedName>
</protein>
<dbReference type="InterPro" id="IPR000477">
    <property type="entry name" value="RT_dom"/>
</dbReference>
<evidence type="ECO:0000313" key="2">
    <source>
        <dbReference type="EMBL" id="PFX22149.1"/>
    </source>
</evidence>
<dbReference type="Gene3D" id="3.30.70.270">
    <property type="match status" value="1"/>
</dbReference>
<dbReference type="GO" id="GO:0003964">
    <property type="term" value="F:RNA-directed DNA polymerase activity"/>
    <property type="evidence" value="ECO:0007669"/>
    <property type="project" value="UniProtKB-KW"/>
</dbReference>
<evidence type="ECO:0000313" key="3">
    <source>
        <dbReference type="Proteomes" id="UP000225706"/>
    </source>
</evidence>
<gene>
    <name evidence="2" type="primary">pol</name>
    <name evidence="2" type="ORF">AWC38_SpisGene13326</name>
</gene>
<dbReference type="Gene3D" id="3.10.10.10">
    <property type="entry name" value="HIV Type 1 Reverse Transcriptase, subunit A, domain 1"/>
    <property type="match status" value="1"/>
</dbReference>
<organism evidence="2 3">
    <name type="scientific">Stylophora pistillata</name>
    <name type="common">Smooth cauliflower coral</name>
    <dbReference type="NCBI Taxonomy" id="50429"/>
    <lineage>
        <taxon>Eukaryota</taxon>
        <taxon>Metazoa</taxon>
        <taxon>Cnidaria</taxon>
        <taxon>Anthozoa</taxon>
        <taxon>Hexacorallia</taxon>
        <taxon>Scleractinia</taxon>
        <taxon>Astrocoeniina</taxon>
        <taxon>Pocilloporidae</taxon>
        <taxon>Stylophora</taxon>
    </lineage>
</organism>
<accession>A0A2B4RZC1</accession>
<evidence type="ECO:0000259" key="1">
    <source>
        <dbReference type="PROSITE" id="PS50878"/>
    </source>
</evidence>